<dbReference type="Proteomes" id="UP000755585">
    <property type="component" value="Unassembled WGS sequence"/>
</dbReference>
<name>A0ABS4UBS6_9ACTN</name>
<gene>
    <name evidence="1" type="ORF">JOF29_000153</name>
</gene>
<evidence type="ECO:0000313" key="1">
    <source>
        <dbReference type="EMBL" id="MBP2349070.1"/>
    </source>
</evidence>
<organism evidence="1 2">
    <name type="scientific">Kribbella aluminosa</name>
    <dbReference type="NCBI Taxonomy" id="416017"/>
    <lineage>
        <taxon>Bacteria</taxon>
        <taxon>Bacillati</taxon>
        <taxon>Actinomycetota</taxon>
        <taxon>Actinomycetes</taxon>
        <taxon>Propionibacteriales</taxon>
        <taxon>Kribbellaceae</taxon>
        <taxon>Kribbella</taxon>
    </lineage>
</organism>
<proteinExistence type="predicted"/>
<dbReference type="RefSeq" id="WP_209692290.1">
    <property type="nucleotide sequence ID" value="NZ_BAAAVU010000028.1"/>
</dbReference>
<dbReference type="EMBL" id="JAGINT010000001">
    <property type="protein sequence ID" value="MBP2349070.1"/>
    <property type="molecule type" value="Genomic_DNA"/>
</dbReference>
<accession>A0ABS4UBS6</accession>
<sequence>MSQPVVVSDLNPGDYVWGIGWTTPLFVTGVWTPMHPALETAGYLIVTGHRYLLTENRWSPRVQKLTYLAGDQLTRDDPAAAASVYGVPAGKETSDG</sequence>
<evidence type="ECO:0000313" key="2">
    <source>
        <dbReference type="Proteomes" id="UP000755585"/>
    </source>
</evidence>
<comment type="caution">
    <text evidence="1">The sequence shown here is derived from an EMBL/GenBank/DDBJ whole genome shotgun (WGS) entry which is preliminary data.</text>
</comment>
<keyword evidence="2" id="KW-1185">Reference proteome</keyword>
<protein>
    <submittedName>
        <fullName evidence="1">Uncharacterized protein</fullName>
    </submittedName>
</protein>
<reference evidence="1 2" key="1">
    <citation type="submission" date="2021-03" db="EMBL/GenBank/DDBJ databases">
        <title>Sequencing the genomes of 1000 actinobacteria strains.</title>
        <authorList>
            <person name="Klenk H.-P."/>
        </authorList>
    </citation>
    <scope>NUCLEOTIDE SEQUENCE [LARGE SCALE GENOMIC DNA]</scope>
    <source>
        <strain evidence="1 2">DSM 18824</strain>
    </source>
</reference>